<dbReference type="RefSeq" id="WP_123265059.1">
    <property type="nucleotide sequence ID" value="NZ_RJUG01000002.1"/>
</dbReference>
<evidence type="ECO:0000313" key="1">
    <source>
        <dbReference type="EMBL" id="ROI09806.1"/>
    </source>
</evidence>
<reference evidence="2" key="1">
    <citation type="submission" date="2018-11" db="EMBL/GenBank/DDBJ databases">
        <title>Proposal to divide the Flavobacteriaceae and reorganize its genera based on Amino Acid Identity values calculated from whole genome sequences.</title>
        <authorList>
            <person name="Nicholson A.C."/>
            <person name="Gulvik C.A."/>
            <person name="Whitney A.M."/>
            <person name="Humrighouse B.W."/>
            <person name="Bell M."/>
            <person name="Holmens B."/>
            <person name="Steigerwalt A."/>
            <person name="Villarma A."/>
            <person name="Sheth M."/>
            <person name="Batra D."/>
            <person name="Pryor J."/>
            <person name="Bernardet J.-F."/>
            <person name="Hugo C."/>
            <person name="Kampfer P."/>
            <person name="Newman J."/>
            <person name="Mcquiston J.R."/>
        </authorList>
    </citation>
    <scope>NUCLEOTIDE SEQUENCE [LARGE SCALE GENOMIC DNA]</scope>
    <source>
        <strain evidence="2">H3056</strain>
    </source>
</reference>
<gene>
    <name evidence="1" type="ORF">EGI11_03345</name>
</gene>
<sequence>MKTTINLEDYDFGKARLVHQIDDDAATGFARVLLVWGAEINGRADFIKIDAEILHLNNGKIVKQMSIYPALNGGKPWIIENDNMVVSLDSNLNAIPNPDFNSEEEMSEENFPYLKSLAFEMYADKCFEALSPLLTKGIDNDNNNGMFE</sequence>
<dbReference type="EMBL" id="RJUG01000002">
    <property type="protein sequence ID" value="ROI09806.1"/>
    <property type="molecule type" value="Genomic_DNA"/>
</dbReference>
<comment type="caution">
    <text evidence="1">The sequence shown here is derived from an EMBL/GenBank/DDBJ whole genome shotgun (WGS) entry which is preliminary data.</text>
</comment>
<dbReference type="AlphaFoldDB" id="A0A3N0WXJ6"/>
<organism evidence="1 2">
    <name type="scientific">Kaistella daneshvariae</name>
    <dbReference type="NCBI Taxonomy" id="2487074"/>
    <lineage>
        <taxon>Bacteria</taxon>
        <taxon>Pseudomonadati</taxon>
        <taxon>Bacteroidota</taxon>
        <taxon>Flavobacteriia</taxon>
        <taxon>Flavobacteriales</taxon>
        <taxon>Weeksellaceae</taxon>
        <taxon>Chryseobacterium group</taxon>
        <taxon>Kaistella</taxon>
    </lineage>
</organism>
<accession>A0A3N0WXJ6</accession>
<dbReference type="Proteomes" id="UP000270224">
    <property type="component" value="Unassembled WGS sequence"/>
</dbReference>
<proteinExistence type="predicted"/>
<evidence type="ECO:0000313" key="2">
    <source>
        <dbReference type="Proteomes" id="UP000270224"/>
    </source>
</evidence>
<protein>
    <submittedName>
        <fullName evidence="1">Uncharacterized protein</fullName>
    </submittedName>
</protein>
<name>A0A3N0WXJ6_9FLAO</name>